<evidence type="ECO:0000313" key="2">
    <source>
        <dbReference type="Proteomes" id="UP001229355"/>
    </source>
</evidence>
<reference evidence="1 2" key="1">
    <citation type="submission" date="2023-03" db="EMBL/GenBank/DDBJ databases">
        <authorList>
            <person name="Kaur S."/>
            <person name="Espinosa-Saiz D."/>
            <person name="Velazquez E."/>
            <person name="Menendez E."/>
            <person name="diCenzo G.C."/>
        </authorList>
    </citation>
    <scope>NUCLEOTIDE SEQUENCE [LARGE SCALE GENOMIC DNA]</scope>
    <source>
        <strain evidence="1 2">LMG 24692</strain>
    </source>
</reference>
<keyword evidence="2" id="KW-1185">Reference proteome</keyword>
<dbReference type="EMBL" id="CP120373">
    <property type="protein sequence ID" value="WEX85991.1"/>
    <property type="molecule type" value="Genomic_DNA"/>
</dbReference>
<dbReference type="RefSeq" id="WP_280658073.1">
    <property type="nucleotide sequence ID" value="NZ_CP120373.1"/>
</dbReference>
<proteinExistence type="predicted"/>
<dbReference type="Proteomes" id="UP001229355">
    <property type="component" value="Chromosome 1"/>
</dbReference>
<sequence>MAKGTTGKTGGTSKIRFIMVEAEIADGDIGQITQAIQNALKTSPPATTTQRIAGPNGVKAVAREAEIDNEDDIEEAEVVEIETPVRQSRPKTQRTAKPAPEVLEIDMTTGVSLASYVQGASPKSNAKRFLMIAAWFKEHRDTPLVTASHIYTGFRTLKWSVSIPDFSQPLRDLKFAQYMTTPGEKGHYAINHLGIAEVEKLRAGGGD</sequence>
<gene>
    <name evidence="1" type="ORF">PZN02_002238</name>
</gene>
<name>A0ABY8DAD0_9HYPH</name>
<accession>A0ABY8DAD0</accession>
<protein>
    <submittedName>
        <fullName evidence="1">Uncharacterized protein</fullName>
    </submittedName>
</protein>
<evidence type="ECO:0000313" key="1">
    <source>
        <dbReference type="EMBL" id="WEX85991.1"/>
    </source>
</evidence>
<organism evidence="1 2">
    <name type="scientific">Sinorhizobium garamanticum</name>
    <dbReference type="NCBI Taxonomy" id="680247"/>
    <lineage>
        <taxon>Bacteria</taxon>
        <taxon>Pseudomonadati</taxon>
        <taxon>Pseudomonadota</taxon>
        <taxon>Alphaproteobacteria</taxon>
        <taxon>Hyphomicrobiales</taxon>
        <taxon>Rhizobiaceae</taxon>
        <taxon>Sinorhizobium/Ensifer group</taxon>
        <taxon>Sinorhizobium</taxon>
    </lineage>
</organism>